<dbReference type="AlphaFoldDB" id="R1F689"/>
<organism evidence="2">
    <name type="scientific">Emiliania huxleyi</name>
    <name type="common">Coccolithophore</name>
    <name type="synonym">Pontosphaera huxleyi</name>
    <dbReference type="NCBI Taxonomy" id="2903"/>
    <lineage>
        <taxon>Eukaryota</taxon>
        <taxon>Haptista</taxon>
        <taxon>Haptophyta</taxon>
        <taxon>Prymnesiophyceae</taxon>
        <taxon>Isochrysidales</taxon>
        <taxon>Noelaerhabdaceae</taxon>
        <taxon>Emiliania</taxon>
    </lineage>
</organism>
<proteinExistence type="predicted"/>
<sequence length="181" mass="19501">VGELHAAVTRGLREHGTVLTRRFGRVWAYMVDGHVLMDDANAPSLLSIPLIGFAPPSDPTYRATRFDQLRAPPVVNASEAYNATAGNPCFFEEPLRSRGEPALSGVGSLHTGPGKLWPMQGREEVRGLLRMLERVANTTPDGRMVESYSLVMKRSRSKQSRGGGRATAAGSSAGPTRSLSN</sequence>
<protein>
    <submittedName>
        <fullName evidence="2">Uncharacterized protein</fullName>
    </submittedName>
</protein>
<dbReference type="InterPro" id="IPR012341">
    <property type="entry name" value="6hp_glycosidase-like_sf"/>
</dbReference>
<dbReference type="InterPro" id="IPR008928">
    <property type="entry name" value="6-hairpin_glycosidase_sf"/>
</dbReference>
<accession>R1F689</accession>
<dbReference type="PANTHER" id="PTHR31047:SF1">
    <property type="entry name" value="DUF1237 DOMAIN-CONTAINING PROTEIN"/>
    <property type="match status" value="1"/>
</dbReference>
<dbReference type="HOGENOM" id="CLU_1492862_0_0_1"/>
<feature type="compositionally biased region" description="Low complexity" evidence="1">
    <location>
        <begin position="166"/>
        <end position="181"/>
    </location>
</feature>
<reference evidence="2" key="1">
    <citation type="submission" date="2012-07" db="EMBL/GenBank/DDBJ databases">
        <title>Genome variability drives Emilianias global distribution.</title>
        <authorList>
            <consortium name="DOE Joint Genome Institute"/>
            <person name="Read B."/>
            <person name="Kegel J."/>
            <person name="Klute M."/>
            <person name="Kuo A."/>
            <person name="Lefebvre S.C."/>
            <person name="Maumus F."/>
            <person name="Mayer C."/>
            <person name="Miller J."/>
            <person name="Allen A."/>
            <person name="Bidle K."/>
            <person name="Borodovsky M."/>
            <person name="Bowler C."/>
            <person name="Brownlee C."/>
            <person name="Claverie J.-M."/>
            <person name="Cock M."/>
            <person name="De Vargas C."/>
            <person name="Elias M."/>
            <person name="Frickenhaus S."/>
            <person name="Gladyshev V.N."/>
            <person name="Gonzalez K."/>
            <person name="Guda C."/>
            <person name="Hadaegh A."/>
            <person name="Herman E."/>
            <person name="Iglesias-Rodriguez D."/>
            <person name="Jones B."/>
            <person name="Lawson T."/>
            <person name="Leese F."/>
            <person name="Lin Y.-C."/>
            <person name="Lindquist E."/>
            <person name="Lobanov A."/>
            <person name="Lucas S."/>
            <person name="Malik S.-H.B."/>
            <person name="Marsh M.E."/>
            <person name="Mock T."/>
            <person name="Monier A."/>
            <person name="Moreau H."/>
            <person name="Mueller-Roeber B."/>
            <person name="Napier J."/>
            <person name="Ogata H."/>
            <person name="Parker M."/>
            <person name="Probert I."/>
            <person name="Quesneville H."/>
            <person name="Raines C."/>
            <person name="Rensing S."/>
            <person name="Riano-Pachon D.M."/>
            <person name="Richier S."/>
            <person name="Rokitta S."/>
            <person name="Salamov A."/>
            <person name="Sarno A.F."/>
            <person name="Schmutz J."/>
            <person name="Schroeder D."/>
            <person name="Shiraiwa Y."/>
            <person name="Soanes D.M."/>
            <person name="Valentin K."/>
            <person name="Van Der Giezen M."/>
            <person name="Van Der Peer Y."/>
            <person name="Vardi A."/>
            <person name="Verret F."/>
            <person name="Von Dassow P."/>
            <person name="Wheeler G."/>
            <person name="Williams B."/>
            <person name="Wilson W."/>
            <person name="Wolfe G."/>
            <person name="Wurch L.L."/>
            <person name="Young J."/>
            <person name="Dacks J.B."/>
            <person name="Delwiche C.F."/>
            <person name="Dyhrman S."/>
            <person name="Glockner G."/>
            <person name="John U."/>
            <person name="Richards T."/>
            <person name="Worden A.Z."/>
            <person name="Zhang X."/>
            <person name="Grigoriev I.V."/>
        </authorList>
    </citation>
    <scope>NUCLEOTIDE SEQUENCE</scope>
    <source>
        <strain evidence="2">CCMP1516</strain>
    </source>
</reference>
<gene>
    <name evidence="2" type="ORF">EMIHUDRAFT_252907</name>
</gene>
<dbReference type="SUPFAM" id="SSF48208">
    <property type="entry name" value="Six-hairpin glycosidases"/>
    <property type="match status" value="1"/>
</dbReference>
<dbReference type="PANTHER" id="PTHR31047">
    <property type="entry name" value="MEIOTICALLY UP-REGULATED GENE 157 PROTEIN"/>
    <property type="match status" value="1"/>
</dbReference>
<evidence type="ECO:0000256" key="1">
    <source>
        <dbReference type="SAM" id="MobiDB-lite"/>
    </source>
</evidence>
<dbReference type="GeneID" id="17279691"/>
<dbReference type="Gene3D" id="1.50.10.10">
    <property type="match status" value="1"/>
</dbReference>
<evidence type="ECO:0000313" key="2">
    <source>
        <dbReference type="EMBL" id="EOD34420.1"/>
    </source>
</evidence>
<dbReference type="InterPro" id="IPR008313">
    <property type="entry name" value="GH125"/>
</dbReference>
<feature type="region of interest" description="Disordered" evidence="1">
    <location>
        <begin position="152"/>
        <end position="181"/>
    </location>
</feature>
<dbReference type="RefSeq" id="XP_005786849.1">
    <property type="nucleotide sequence ID" value="XM_005786792.1"/>
</dbReference>
<dbReference type="GO" id="GO:0005975">
    <property type="term" value="P:carbohydrate metabolic process"/>
    <property type="evidence" value="ECO:0007669"/>
    <property type="project" value="InterPro"/>
</dbReference>
<dbReference type="Pfam" id="PF06824">
    <property type="entry name" value="Glyco_hydro_125"/>
    <property type="match status" value="1"/>
</dbReference>
<dbReference type="KEGG" id="ehx:EMIHUDRAFT_252907"/>
<name>R1F689_EMIHU</name>
<dbReference type="EMBL" id="KB864338">
    <property type="protein sequence ID" value="EOD34420.1"/>
    <property type="molecule type" value="Genomic_DNA"/>
</dbReference>
<feature type="non-terminal residue" evidence="2">
    <location>
        <position position="1"/>
    </location>
</feature>